<keyword evidence="1" id="KW-1133">Transmembrane helix</keyword>
<dbReference type="Proteomes" id="UP001438008">
    <property type="component" value="Unassembled WGS sequence"/>
</dbReference>
<accession>A0ABV1FKM5</accession>
<feature type="transmembrane region" description="Helical" evidence="1">
    <location>
        <begin position="73"/>
        <end position="94"/>
    </location>
</feature>
<evidence type="ECO:0000313" key="2">
    <source>
        <dbReference type="EMBL" id="MEQ2473612.1"/>
    </source>
</evidence>
<name>A0ABV1FKM5_9FIRM</name>
<feature type="transmembrane region" description="Helical" evidence="1">
    <location>
        <begin position="434"/>
        <end position="452"/>
    </location>
</feature>
<sequence length="507" mass="57770">MKYLDLAALLVAFYGSIVWGTYIYLNVTPIKKIVILFIIVVEIEGYFLSKFMINNLEKIEIVTWQMTKKQKGIVFISVALITFIVMLIWLLGYYPGSFSPDSIAQYTQAISGKYDDWHPAWHTLVFFTFPLKVFKVPASIIVMQILYFALILGFLVLTICELSNVKIAVISFAYIILNPYVGYIMLYPWKDVGFGLASLLVTVISVRLIFKQSAKEKLWKCILLGIVIASATIFRHNAILYTGSLLIVLFFNLDKKTWIKIFIFTIAAFIIIKFPVYDFFEVSKAEKRIVEETGLPLTVIGNVAKETPELMDEELSKFVYSLAAPEQWQESYQCGNFNNIKWIANLSAVEEQGVEGMLRLMMKCFRLSPKASIDAVIALTDMVYGFENGMEGNVSPGIAENIYGITYSPPQSEKCQALVSSYAAFINTSVFRYFRTYGICLFVILVTALSKLKFNSWNSWKKAFMVIPIFVYDFGTMLLLTGPDSRFFFITFLVTPLLIVWAFSKEN</sequence>
<dbReference type="RefSeq" id="WP_349165211.1">
    <property type="nucleotide sequence ID" value="NZ_JBBMFE010000016.1"/>
</dbReference>
<feature type="transmembrane region" description="Helical" evidence="1">
    <location>
        <begin position="192"/>
        <end position="210"/>
    </location>
</feature>
<evidence type="ECO:0000256" key="1">
    <source>
        <dbReference type="SAM" id="Phobius"/>
    </source>
</evidence>
<evidence type="ECO:0008006" key="4">
    <source>
        <dbReference type="Google" id="ProtNLM"/>
    </source>
</evidence>
<feature type="transmembrane region" description="Helical" evidence="1">
    <location>
        <begin position="33"/>
        <end position="53"/>
    </location>
</feature>
<proteinExistence type="predicted"/>
<organism evidence="2 3">
    <name type="scientific">Laedolimicola intestinihominis</name>
    <dbReference type="NCBI Taxonomy" id="3133166"/>
    <lineage>
        <taxon>Bacteria</taxon>
        <taxon>Bacillati</taxon>
        <taxon>Bacillota</taxon>
        <taxon>Clostridia</taxon>
        <taxon>Lachnospirales</taxon>
        <taxon>Lachnospiraceae</taxon>
        <taxon>Laedolimicola</taxon>
    </lineage>
</organism>
<feature type="transmembrane region" description="Helical" evidence="1">
    <location>
        <begin position="487"/>
        <end position="504"/>
    </location>
</feature>
<dbReference type="EMBL" id="JBBMFE010000016">
    <property type="protein sequence ID" value="MEQ2473612.1"/>
    <property type="molecule type" value="Genomic_DNA"/>
</dbReference>
<feature type="transmembrane region" description="Helical" evidence="1">
    <location>
        <begin position="7"/>
        <end position="27"/>
    </location>
</feature>
<comment type="caution">
    <text evidence="2">The sequence shown here is derived from an EMBL/GenBank/DDBJ whole genome shotgun (WGS) entry which is preliminary data.</text>
</comment>
<feature type="transmembrane region" description="Helical" evidence="1">
    <location>
        <begin position="257"/>
        <end position="280"/>
    </location>
</feature>
<gene>
    <name evidence="2" type="ORF">WMO29_14105</name>
</gene>
<keyword evidence="1" id="KW-0812">Transmembrane</keyword>
<keyword evidence="1" id="KW-0472">Membrane</keyword>
<feature type="transmembrane region" description="Helical" evidence="1">
    <location>
        <begin position="222"/>
        <end position="251"/>
    </location>
</feature>
<keyword evidence="3" id="KW-1185">Reference proteome</keyword>
<reference evidence="2 3" key="1">
    <citation type="submission" date="2024-03" db="EMBL/GenBank/DDBJ databases">
        <title>Human intestinal bacterial collection.</title>
        <authorList>
            <person name="Pauvert C."/>
            <person name="Hitch T.C.A."/>
            <person name="Clavel T."/>
        </authorList>
    </citation>
    <scope>NUCLEOTIDE SEQUENCE [LARGE SCALE GENOMIC DNA]</scope>
    <source>
        <strain evidence="2 3">CLA-AA-H132</strain>
    </source>
</reference>
<feature type="transmembrane region" description="Helical" evidence="1">
    <location>
        <begin position="464"/>
        <end position="481"/>
    </location>
</feature>
<feature type="transmembrane region" description="Helical" evidence="1">
    <location>
        <begin position="167"/>
        <end position="186"/>
    </location>
</feature>
<protein>
    <recommendedName>
        <fullName evidence="4">Glycosyltransferase RgtA/B/C/D-like domain-containing protein</fullName>
    </recommendedName>
</protein>
<feature type="transmembrane region" description="Helical" evidence="1">
    <location>
        <begin position="136"/>
        <end position="160"/>
    </location>
</feature>
<evidence type="ECO:0000313" key="3">
    <source>
        <dbReference type="Proteomes" id="UP001438008"/>
    </source>
</evidence>